<sequence>MRRKCYETLSSDGVRCKSKCNQRRAFNLTRHDDRLMLMNVSDPRNLSVPVEHFPRPLTNDAWEANEGVINIHTEDADFPLSEPDPFH</sequence>
<keyword evidence="2" id="KW-1185">Reference proteome</keyword>
<accession>A0A8X6PVZ6</accession>
<proteinExistence type="predicted"/>
<dbReference type="EMBL" id="BMAW01121092">
    <property type="protein sequence ID" value="GFT92527.1"/>
    <property type="molecule type" value="Genomic_DNA"/>
</dbReference>
<dbReference type="Proteomes" id="UP000887013">
    <property type="component" value="Unassembled WGS sequence"/>
</dbReference>
<gene>
    <name evidence="1" type="ORF">NPIL_526301</name>
</gene>
<protein>
    <submittedName>
        <fullName evidence="1">Uncharacterized protein</fullName>
    </submittedName>
</protein>
<comment type="caution">
    <text evidence="1">The sequence shown here is derived from an EMBL/GenBank/DDBJ whole genome shotgun (WGS) entry which is preliminary data.</text>
</comment>
<organism evidence="1 2">
    <name type="scientific">Nephila pilipes</name>
    <name type="common">Giant wood spider</name>
    <name type="synonym">Nephila maculata</name>
    <dbReference type="NCBI Taxonomy" id="299642"/>
    <lineage>
        <taxon>Eukaryota</taxon>
        <taxon>Metazoa</taxon>
        <taxon>Ecdysozoa</taxon>
        <taxon>Arthropoda</taxon>
        <taxon>Chelicerata</taxon>
        <taxon>Arachnida</taxon>
        <taxon>Araneae</taxon>
        <taxon>Araneomorphae</taxon>
        <taxon>Entelegynae</taxon>
        <taxon>Araneoidea</taxon>
        <taxon>Nephilidae</taxon>
        <taxon>Nephila</taxon>
    </lineage>
</organism>
<evidence type="ECO:0000313" key="1">
    <source>
        <dbReference type="EMBL" id="GFT92527.1"/>
    </source>
</evidence>
<dbReference type="AlphaFoldDB" id="A0A8X6PVZ6"/>
<name>A0A8X6PVZ6_NEPPI</name>
<reference evidence="1" key="1">
    <citation type="submission" date="2020-08" db="EMBL/GenBank/DDBJ databases">
        <title>Multicomponent nature underlies the extraordinary mechanical properties of spider dragline silk.</title>
        <authorList>
            <person name="Kono N."/>
            <person name="Nakamura H."/>
            <person name="Mori M."/>
            <person name="Yoshida Y."/>
            <person name="Ohtoshi R."/>
            <person name="Malay A.D."/>
            <person name="Moran D.A.P."/>
            <person name="Tomita M."/>
            <person name="Numata K."/>
            <person name="Arakawa K."/>
        </authorList>
    </citation>
    <scope>NUCLEOTIDE SEQUENCE</scope>
</reference>
<evidence type="ECO:0000313" key="2">
    <source>
        <dbReference type="Proteomes" id="UP000887013"/>
    </source>
</evidence>